<protein>
    <recommendedName>
        <fullName evidence="5">Alpha/beta hydrolase</fullName>
    </recommendedName>
</protein>
<dbReference type="GO" id="GO:0016787">
    <property type="term" value="F:hydrolase activity"/>
    <property type="evidence" value="ECO:0007669"/>
    <property type="project" value="UniProtKB-KW"/>
</dbReference>
<gene>
    <name evidence="3" type="ORF">DJ010_11215</name>
</gene>
<keyword evidence="4" id="KW-1185">Reference proteome</keyword>
<dbReference type="Gene3D" id="3.40.50.1820">
    <property type="entry name" value="alpha/beta hydrolase"/>
    <property type="match status" value="1"/>
</dbReference>
<evidence type="ECO:0000313" key="3">
    <source>
        <dbReference type="EMBL" id="PWN02947.1"/>
    </source>
</evidence>
<dbReference type="PANTHER" id="PTHR22946:SF12">
    <property type="entry name" value="CONIDIAL PIGMENT BIOSYNTHESIS PROTEIN AYG1 (AFU_ORTHOLOGUE AFUA_2G17550)"/>
    <property type="match status" value="1"/>
</dbReference>
<evidence type="ECO:0000256" key="1">
    <source>
        <dbReference type="ARBA" id="ARBA00008645"/>
    </source>
</evidence>
<comment type="caution">
    <text evidence="3">The sequence shown here is derived from an EMBL/GenBank/DDBJ whole genome shotgun (WGS) entry which is preliminary data.</text>
</comment>
<evidence type="ECO:0000256" key="2">
    <source>
        <dbReference type="ARBA" id="ARBA00022801"/>
    </source>
</evidence>
<dbReference type="InterPro" id="IPR029058">
    <property type="entry name" value="AB_hydrolase_fold"/>
</dbReference>
<reference evidence="3 4" key="1">
    <citation type="submission" date="2018-05" db="EMBL/GenBank/DDBJ databases">
        <title>Nocardioides silvaticus genome.</title>
        <authorList>
            <person name="Li C."/>
            <person name="Wang G."/>
        </authorList>
    </citation>
    <scope>NUCLEOTIDE SEQUENCE [LARGE SCALE GENOMIC DNA]</scope>
    <source>
        <strain evidence="3 4">CCTCC AB 2018079</strain>
    </source>
</reference>
<dbReference type="Proteomes" id="UP000245507">
    <property type="component" value="Unassembled WGS sequence"/>
</dbReference>
<name>A0A316TET9_9ACTN</name>
<dbReference type="InterPro" id="IPR010520">
    <property type="entry name" value="FrsA-like"/>
</dbReference>
<organism evidence="3 4">
    <name type="scientific">Nocardioides silvaticus</name>
    <dbReference type="NCBI Taxonomy" id="2201891"/>
    <lineage>
        <taxon>Bacteria</taxon>
        <taxon>Bacillati</taxon>
        <taxon>Actinomycetota</taxon>
        <taxon>Actinomycetes</taxon>
        <taxon>Propionibacteriales</taxon>
        <taxon>Nocardioidaceae</taxon>
        <taxon>Nocardioides</taxon>
    </lineage>
</organism>
<accession>A0A316TET9</accession>
<comment type="similarity">
    <text evidence="1">Belongs to the AB hydrolase superfamily.</text>
</comment>
<evidence type="ECO:0000313" key="4">
    <source>
        <dbReference type="Proteomes" id="UP000245507"/>
    </source>
</evidence>
<keyword evidence="2" id="KW-0378">Hydrolase</keyword>
<evidence type="ECO:0008006" key="5">
    <source>
        <dbReference type="Google" id="ProtNLM"/>
    </source>
</evidence>
<dbReference type="SUPFAM" id="SSF53474">
    <property type="entry name" value="alpha/beta-Hydrolases"/>
    <property type="match status" value="1"/>
</dbReference>
<dbReference type="EMBL" id="QGDD01000004">
    <property type="protein sequence ID" value="PWN02947.1"/>
    <property type="molecule type" value="Genomic_DNA"/>
</dbReference>
<dbReference type="InterPro" id="IPR050261">
    <property type="entry name" value="FrsA_esterase"/>
</dbReference>
<dbReference type="Pfam" id="PF06500">
    <property type="entry name" value="FrsA-like"/>
    <property type="match status" value="1"/>
</dbReference>
<dbReference type="AlphaFoldDB" id="A0A316TET9"/>
<dbReference type="PANTHER" id="PTHR22946">
    <property type="entry name" value="DIENELACTONE HYDROLASE DOMAIN-CONTAINING PROTEIN-RELATED"/>
    <property type="match status" value="1"/>
</dbReference>
<proteinExistence type="inferred from homology"/>
<sequence length="389" mass="41973">MEMGRVDAAETVATEDPWDASARGFYRRWWQAVPDRDELVEAVRTLGGTTQDVWVPHWRAVADRHEARAVQAEEEGDLALARVEFLATKTYLSIARFPDAITPEKGEVSRDCVRAYLRACAHLEPPLQVVEISYGEWTMTAHLRVPAAGTAVPAVLVMCGSDVFKEDRGWVQEQCVGRGLAALVMDAPGTGENPVPWSPDSVGAWEAAVDFLAGRPDVDANRIAAFGISRGGYSVMQLAGTAPEKLAAVVAVAGSPVGRLPEGEKLERHLATVNERSAWFFGAPGDGPFAEPLTLEELTARHSAWSLAELGLLDRITQPLLMINGSEDDHSPISNIYTVLEHGPLAGKEARIYAGAGHCAPEHAGEWIPQAFDWLATKLGADSRPGAGE</sequence>